<dbReference type="EMBL" id="CP013235">
    <property type="protein sequence ID" value="AMP08460.1"/>
    <property type="molecule type" value="Genomic_DNA"/>
</dbReference>
<dbReference type="Gene3D" id="2.30.110.10">
    <property type="entry name" value="Electron Transport, Fmn-binding Protein, Chain A"/>
    <property type="match status" value="1"/>
</dbReference>
<sequence>MYIPKQFDEPRLEVLHDLIRARPLSTLVTLASSGLNANHIPLLLSPELGSFGTLHGHVARANPLWSDYQKDVEVLAIFQGPDAYITPSWYATKAETGKVVPTWNYAVAHAYGTLRIIDDTTWLRAHLTALTAHNEAAFPAPWQVSDAPHDYTEKLMGAIVGIEIVITRLSGKWKVSQNQPPQNQAGVIDGLRARGGDEFRAMAALVEAGKTSG</sequence>
<accession>A0A127PLB0</accession>
<protein>
    <submittedName>
        <fullName evidence="1">Putative FMN-binding domain protein</fullName>
    </submittedName>
</protein>
<dbReference type="AlphaFoldDB" id="A0A127PLB0"/>
<dbReference type="PANTHER" id="PTHR35802:SF1">
    <property type="entry name" value="PROTEASE SYNTHASE AND SPORULATION PROTEIN PAI 2"/>
    <property type="match status" value="1"/>
</dbReference>
<dbReference type="OrthoDB" id="9794948at2"/>
<dbReference type="Proteomes" id="UP000071778">
    <property type="component" value="Chromosome"/>
</dbReference>
<keyword evidence="2" id="KW-1185">Reference proteome</keyword>
<proteinExistence type="predicted"/>
<dbReference type="InterPro" id="IPR007396">
    <property type="entry name" value="TR_PAI2-type"/>
</dbReference>
<evidence type="ECO:0000313" key="2">
    <source>
        <dbReference type="Proteomes" id="UP000071778"/>
    </source>
</evidence>
<evidence type="ECO:0000313" key="1">
    <source>
        <dbReference type="EMBL" id="AMP08460.1"/>
    </source>
</evidence>
<dbReference type="SUPFAM" id="SSF50475">
    <property type="entry name" value="FMN-binding split barrel"/>
    <property type="match status" value="1"/>
</dbReference>
<name>A0A127PLB0_9BURK</name>
<organism evidence="1 2">
    <name type="scientific">Collimonas arenae</name>
    <dbReference type="NCBI Taxonomy" id="279058"/>
    <lineage>
        <taxon>Bacteria</taxon>
        <taxon>Pseudomonadati</taxon>
        <taxon>Pseudomonadota</taxon>
        <taxon>Betaproteobacteria</taxon>
        <taxon>Burkholderiales</taxon>
        <taxon>Oxalobacteraceae</taxon>
        <taxon>Collimonas</taxon>
    </lineage>
</organism>
<dbReference type="PATRIC" id="fig|279058.17.peg.705"/>
<dbReference type="InterPro" id="IPR012349">
    <property type="entry name" value="Split_barrel_FMN-bd"/>
</dbReference>
<dbReference type="RefSeq" id="WP_061532239.1">
    <property type="nucleotide sequence ID" value="NZ_CP013233.1"/>
</dbReference>
<dbReference type="PANTHER" id="PTHR35802">
    <property type="entry name" value="PROTEASE SYNTHASE AND SPORULATION PROTEIN PAI 2"/>
    <property type="match status" value="1"/>
</dbReference>
<dbReference type="PIRSF" id="PIRSF010372">
    <property type="entry name" value="PaiB"/>
    <property type="match status" value="1"/>
</dbReference>
<gene>
    <name evidence="1" type="ORF">CAter282_0652</name>
</gene>
<reference evidence="1 2" key="1">
    <citation type="submission" date="2015-11" db="EMBL/GenBank/DDBJ databases">
        <title>Exploring the genomic traits of fungus-feeding bacterial genus Collimonas.</title>
        <authorList>
            <person name="Song C."/>
            <person name="Schmidt R."/>
            <person name="de Jager V."/>
            <person name="Krzyzanowska D."/>
            <person name="Jongedijk E."/>
            <person name="Cankar K."/>
            <person name="Beekwilder J."/>
            <person name="van Veen A."/>
            <person name="de Boer W."/>
            <person name="van Veen J.A."/>
            <person name="Garbeva P."/>
        </authorList>
    </citation>
    <scope>NUCLEOTIDE SEQUENCE [LARGE SCALE GENOMIC DNA]</scope>
    <source>
        <strain evidence="1 2">Ter282</strain>
    </source>
</reference>
<dbReference type="Pfam" id="PF04299">
    <property type="entry name" value="FMN_bind_2"/>
    <property type="match status" value="1"/>
</dbReference>